<dbReference type="AlphaFoldDB" id="A0A1G6NLF6"/>
<dbReference type="EMBL" id="FNAB01000001">
    <property type="protein sequence ID" value="SDC68491.1"/>
    <property type="molecule type" value="Genomic_DNA"/>
</dbReference>
<dbReference type="STRING" id="168276.SAMN05444580_101579"/>
<feature type="domain" description="SnoaL-like" evidence="1">
    <location>
        <begin position="19"/>
        <end position="119"/>
    </location>
</feature>
<protein>
    <submittedName>
        <fullName evidence="2">Ketosteroid isomerase-related protein</fullName>
    </submittedName>
</protein>
<gene>
    <name evidence="2" type="ORF">SAMN05444580_101579</name>
</gene>
<dbReference type="SUPFAM" id="SSF54427">
    <property type="entry name" value="NTF2-like"/>
    <property type="match status" value="1"/>
</dbReference>
<organism evidence="2 3">
    <name type="scientific">Rhodococcus tukisamuensis</name>
    <dbReference type="NCBI Taxonomy" id="168276"/>
    <lineage>
        <taxon>Bacteria</taxon>
        <taxon>Bacillati</taxon>
        <taxon>Actinomycetota</taxon>
        <taxon>Actinomycetes</taxon>
        <taxon>Mycobacteriales</taxon>
        <taxon>Nocardiaceae</taxon>
        <taxon>Rhodococcus</taxon>
    </lineage>
</organism>
<evidence type="ECO:0000313" key="3">
    <source>
        <dbReference type="Proteomes" id="UP000199417"/>
    </source>
</evidence>
<name>A0A1G6NLF6_9NOCA</name>
<dbReference type="Pfam" id="PF12680">
    <property type="entry name" value="SnoaL_2"/>
    <property type="match status" value="1"/>
</dbReference>
<reference evidence="2 3" key="1">
    <citation type="submission" date="2016-10" db="EMBL/GenBank/DDBJ databases">
        <authorList>
            <person name="de Groot N.N."/>
        </authorList>
    </citation>
    <scope>NUCLEOTIDE SEQUENCE [LARGE SCALE GENOMIC DNA]</scope>
    <source>
        <strain evidence="2 3">JCM 11308</strain>
    </source>
</reference>
<keyword evidence="3" id="KW-1185">Reference proteome</keyword>
<keyword evidence="2" id="KW-0413">Isomerase</keyword>
<dbReference type="Proteomes" id="UP000199417">
    <property type="component" value="Unassembled WGS sequence"/>
</dbReference>
<accession>A0A1G6NLF6</accession>
<dbReference type="InterPro" id="IPR032710">
    <property type="entry name" value="NTF2-like_dom_sf"/>
</dbReference>
<evidence type="ECO:0000313" key="2">
    <source>
        <dbReference type="EMBL" id="SDC68491.1"/>
    </source>
</evidence>
<dbReference type="Gene3D" id="3.10.450.50">
    <property type="match status" value="1"/>
</dbReference>
<sequence>MTTTVEHPARIASRASQAAASGKRKAEWLDLFAEDGWVEDPVGPSGFDPEGKGHHGREAIARFYDMTIANTDSLTFNVADTLICGDEMVYIGSIRSVVAGNQIDAEGVFVYRVNAEGKLQSIRAFWEVDRAMKTLVKL</sequence>
<dbReference type="InterPro" id="IPR037401">
    <property type="entry name" value="SnoaL-like"/>
</dbReference>
<dbReference type="GO" id="GO:0016853">
    <property type="term" value="F:isomerase activity"/>
    <property type="evidence" value="ECO:0007669"/>
    <property type="project" value="UniProtKB-KW"/>
</dbReference>
<evidence type="ECO:0000259" key="1">
    <source>
        <dbReference type="Pfam" id="PF12680"/>
    </source>
</evidence>
<proteinExistence type="predicted"/>
<dbReference type="RefSeq" id="WP_072843148.1">
    <property type="nucleotide sequence ID" value="NZ_FNAB01000001.1"/>
</dbReference>